<feature type="domain" description="Metallo-beta-lactamase" evidence="5">
    <location>
        <begin position="45"/>
        <end position="286"/>
    </location>
</feature>
<dbReference type="Pfam" id="PF00753">
    <property type="entry name" value="Lactamase_B"/>
    <property type="match status" value="1"/>
</dbReference>
<dbReference type="SUPFAM" id="SSF56281">
    <property type="entry name" value="Metallo-hydrolase/oxidoreductase"/>
    <property type="match status" value="1"/>
</dbReference>
<dbReference type="InterPro" id="IPR001279">
    <property type="entry name" value="Metallo-B-lactamas"/>
</dbReference>
<dbReference type="Gene3D" id="3.60.15.10">
    <property type="entry name" value="Ribonuclease Z/Hydroxyacylglutathione hydrolase-like"/>
    <property type="match status" value="1"/>
</dbReference>
<keyword evidence="4" id="KW-0862">Zinc</keyword>
<evidence type="ECO:0000313" key="6">
    <source>
        <dbReference type="EMBL" id="CAK7223826.1"/>
    </source>
</evidence>
<dbReference type="SMART" id="SM00849">
    <property type="entry name" value="Lactamase_B"/>
    <property type="match status" value="1"/>
</dbReference>
<evidence type="ECO:0000256" key="3">
    <source>
        <dbReference type="ARBA" id="ARBA00022801"/>
    </source>
</evidence>
<comment type="similarity">
    <text evidence="1">Belongs to the metallo-beta-lactamase superfamily.</text>
</comment>
<proteinExistence type="inferred from homology"/>
<evidence type="ECO:0000313" key="7">
    <source>
        <dbReference type="Proteomes" id="UP001642482"/>
    </source>
</evidence>
<evidence type="ECO:0000256" key="1">
    <source>
        <dbReference type="ARBA" id="ARBA00007749"/>
    </source>
</evidence>
<keyword evidence="3" id="KW-0378">Hydrolase</keyword>
<protein>
    <recommendedName>
        <fullName evidence="5">Metallo-beta-lactamase domain-containing protein</fullName>
    </recommendedName>
</protein>
<reference evidence="6 7" key="1">
    <citation type="submission" date="2024-01" db="EMBL/GenBank/DDBJ databases">
        <authorList>
            <person name="Allen C."/>
            <person name="Tagirdzhanova G."/>
        </authorList>
    </citation>
    <scope>NUCLEOTIDE SEQUENCE [LARGE SCALE GENOMIC DNA]</scope>
</reference>
<dbReference type="PANTHER" id="PTHR42978">
    <property type="entry name" value="QUORUM-QUENCHING LACTONASE YTNP-RELATED-RELATED"/>
    <property type="match status" value="1"/>
</dbReference>
<dbReference type="InterPro" id="IPR051013">
    <property type="entry name" value="MBL_superfamily_lactonases"/>
</dbReference>
<comment type="caution">
    <text evidence="6">The sequence shown here is derived from an EMBL/GenBank/DDBJ whole genome shotgun (WGS) entry which is preliminary data.</text>
</comment>
<evidence type="ECO:0000256" key="4">
    <source>
        <dbReference type="ARBA" id="ARBA00022833"/>
    </source>
</evidence>
<evidence type="ECO:0000256" key="2">
    <source>
        <dbReference type="ARBA" id="ARBA00022723"/>
    </source>
</evidence>
<sequence>MTSLGVPISIATARVRMVDTTGVMLVKSAPFIQPVQKGHETLSLYVAAFLIDHLPSGRKIMFDLGVRKDYWTLPASLQKRLGTVIPGLRIDKDTTEILQEQGISLGEIYSVVWSHYHWDHAGSMELFPATTELVVGPGFKSSPSLLPGYPANPDSPIDARALAKRTLTEINFDNTGLIIAGFRAHDFFGDGSFYLLDTPGHCLGHMCGLVRTTGGTDSTFVLLGGDICHFPGCDADRNGLGPKMTPFYAISTDPTSAYTDPAEAQQSADNLIRLDASPNVLVCLAHDETMLHSLPTLNNSQTDDLNNWKERDYKEKIHWGWLNDLARDGKPSRQPAVDGFWRDGRLWVEGKSVLLKNGEAASKIGL</sequence>
<evidence type="ECO:0000259" key="5">
    <source>
        <dbReference type="SMART" id="SM00849"/>
    </source>
</evidence>
<dbReference type="EMBL" id="CAWUHD010000052">
    <property type="protein sequence ID" value="CAK7223826.1"/>
    <property type="molecule type" value="Genomic_DNA"/>
</dbReference>
<dbReference type="PANTHER" id="PTHR42978:SF5">
    <property type="entry name" value="METALLO-BETA-LACTAMASE DOMAIN-CONTAINING PROTEIN"/>
    <property type="match status" value="1"/>
</dbReference>
<keyword evidence="7" id="KW-1185">Reference proteome</keyword>
<name>A0ABP0BW58_9PEZI</name>
<keyword evidence="2" id="KW-0479">Metal-binding</keyword>
<dbReference type="CDD" id="cd07730">
    <property type="entry name" value="metallo-hydrolase-like_MBL-fold"/>
    <property type="match status" value="1"/>
</dbReference>
<dbReference type="InterPro" id="IPR036866">
    <property type="entry name" value="RibonucZ/Hydroxyglut_hydro"/>
</dbReference>
<accession>A0ABP0BW58</accession>
<gene>
    <name evidence="6" type="ORF">SEUCBS140593_005363</name>
</gene>
<organism evidence="6 7">
    <name type="scientific">Sporothrix eucalyptigena</name>
    <dbReference type="NCBI Taxonomy" id="1812306"/>
    <lineage>
        <taxon>Eukaryota</taxon>
        <taxon>Fungi</taxon>
        <taxon>Dikarya</taxon>
        <taxon>Ascomycota</taxon>
        <taxon>Pezizomycotina</taxon>
        <taxon>Sordariomycetes</taxon>
        <taxon>Sordariomycetidae</taxon>
        <taxon>Ophiostomatales</taxon>
        <taxon>Ophiostomataceae</taxon>
        <taxon>Sporothrix</taxon>
    </lineage>
</organism>
<dbReference type="Proteomes" id="UP001642482">
    <property type="component" value="Unassembled WGS sequence"/>
</dbReference>